<reference evidence="2" key="1">
    <citation type="journal article" date="2020" name="Stud. Mycol.">
        <title>101 Dothideomycetes genomes: a test case for predicting lifestyles and emergence of pathogens.</title>
        <authorList>
            <person name="Haridas S."/>
            <person name="Albert R."/>
            <person name="Binder M."/>
            <person name="Bloem J."/>
            <person name="Labutti K."/>
            <person name="Salamov A."/>
            <person name="Andreopoulos B."/>
            <person name="Baker S."/>
            <person name="Barry K."/>
            <person name="Bills G."/>
            <person name="Bluhm B."/>
            <person name="Cannon C."/>
            <person name="Castanera R."/>
            <person name="Culley D."/>
            <person name="Daum C."/>
            <person name="Ezra D."/>
            <person name="Gonzalez J."/>
            <person name="Henrissat B."/>
            <person name="Kuo A."/>
            <person name="Liang C."/>
            <person name="Lipzen A."/>
            <person name="Lutzoni F."/>
            <person name="Magnuson J."/>
            <person name="Mondo S."/>
            <person name="Nolan M."/>
            <person name="Ohm R."/>
            <person name="Pangilinan J."/>
            <person name="Park H.-J."/>
            <person name="Ramirez L."/>
            <person name="Alfaro M."/>
            <person name="Sun H."/>
            <person name="Tritt A."/>
            <person name="Yoshinaga Y."/>
            <person name="Zwiers L.-H."/>
            <person name="Turgeon B."/>
            <person name="Goodwin S."/>
            <person name="Spatafora J."/>
            <person name="Crous P."/>
            <person name="Grigoriev I."/>
        </authorList>
    </citation>
    <scope>NUCLEOTIDE SEQUENCE</scope>
    <source>
        <strain evidence="2">CBS 473.64</strain>
    </source>
</reference>
<dbReference type="Proteomes" id="UP000799753">
    <property type="component" value="Unassembled WGS sequence"/>
</dbReference>
<organism evidence="2 3">
    <name type="scientific">Massarina eburnea CBS 473.64</name>
    <dbReference type="NCBI Taxonomy" id="1395130"/>
    <lineage>
        <taxon>Eukaryota</taxon>
        <taxon>Fungi</taxon>
        <taxon>Dikarya</taxon>
        <taxon>Ascomycota</taxon>
        <taxon>Pezizomycotina</taxon>
        <taxon>Dothideomycetes</taxon>
        <taxon>Pleosporomycetidae</taxon>
        <taxon>Pleosporales</taxon>
        <taxon>Massarineae</taxon>
        <taxon>Massarinaceae</taxon>
        <taxon>Massarina</taxon>
    </lineage>
</organism>
<protein>
    <submittedName>
        <fullName evidence="2">Uncharacterized protein</fullName>
    </submittedName>
</protein>
<keyword evidence="1" id="KW-0812">Transmembrane</keyword>
<evidence type="ECO:0000313" key="2">
    <source>
        <dbReference type="EMBL" id="KAF2641753.1"/>
    </source>
</evidence>
<keyword evidence="1" id="KW-1133">Transmembrane helix</keyword>
<evidence type="ECO:0000313" key="3">
    <source>
        <dbReference type="Proteomes" id="UP000799753"/>
    </source>
</evidence>
<keyword evidence="1" id="KW-0472">Membrane</keyword>
<proteinExistence type="predicted"/>
<accession>A0A6A6S4Y2</accession>
<evidence type="ECO:0000256" key="1">
    <source>
        <dbReference type="SAM" id="Phobius"/>
    </source>
</evidence>
<dbReference type="EMBL" id="MU006782">
    <property type="protein sequence ID" value="KAF2641753.1"/>
    <property type="molecule type" value="Genomic_DNA"/>
</dbReference>
<gene>
    <name evidence="2" type="ORF">P280DRAFT_516774</name>
</gene>
<feature type="transmembrane region" description="Helical" evidence="1">
    <location>
        <begin position="33"/>
        <end position="50"/>
    </location>
</feature>
<sequence>MATVSLAKTSTIIHRLASAAAVKWYKNQSRATSAAYVPAIGTPVVLFMAYRQ</sequence>
<keyword evidence="3" id="KW-1185">Reference proteome</keyword>
<name>A0A6A6S4Y2_9PLEO</name>
<dbReference type="AlphaFoldDB" id="A0A6A6S4Y2"/>